<reference evidence="1 2" key="2">
    <citation type="journal article" date="2022" name="Mol. Ecol. Resour.">
        <title>The genomes of chicory, endive, great burdock and yacon provide insights into Asteraceae paleo-polyploidization history and plant inulin production.</title>
        <authorList>
            <person name="Fan W."/>
            <person name="Wang S."/>
            <person name="Wang H."/>
            <person name="Wang A."/>
            <person name="Jiang F."/>
            <person name="Liu H."/>
            <person name="Zhao H."/>
            <person name="Xu D."/>
            <person name="Zhang Y."/>
        </authorList>
    </citation>
    <scope>NUCLEOTIDE SEQUENCE [LARGE SCALE GENOMIC DNA]</scope>
    <source>
        <strain evidence="2">cv. Yunnan</strain>
        <tissue evidence="1">Leaves</tissue>
    </source>
</reference>
<proteinExistence type="predicted"/>
<comment type="caution">
    <text evidence="1">The sequence shown here is derived from an EMBL/GenBank/DDBJ whole genome shotgun (WGS) entry which is preliminary data.</text>
</comment>
<protein>
    <submittedName>
        <fullName evidence="1">Uncharacterized protein</fullName>
    </submittedName>
</protein>
<accession>A0ACB9B246</accession>
<dbReference type="EMBL" id="CM042040">
    <property type="protein sequence ID" value="KAI3716492.1"/>
    <property type="molecule type" value="Genomic_DNA"/>
</dbReference>
<evidence type="ECO:0000313" key="2">
    <source>
        <dbReference type="Proteomes" id="UP001056120"/>
    </source>
</evidence>
<dbReference type="Proteomes" id="UP001056120">
    <property type="component" value="Linkage Group LG23"/>
</dbReference>
<gene>
    <name evidence="1" type="ORF">L1987_67406</name>
</gene>
<reference evidence="2" key="1">
    <citation type="journal article" date="2022" name="Mol. Ecol. Resour.">
        <title>The genomes of chicory, endive, great burdock and yacon provide insights into Asteraceae palaeo-polyploidization history and plant inulin production.</title>
        <authorList>
            <person name="Fan W."/>
            <person name="Wang S."/>
            <person name="Wang H."/>
            <person name="Wang A."/>
            <person name="Jiang F."/>
            <person name="Liu H."/>
            <person name="Zhao H."/>
            <person name="Xu D."/>
            <person name="Zhang Y."/>
        </authorList>
    </citation>
    <scope>NUCLEOTIDE SEQUENCE [LARGE SCALE GENOMIC DNA]</scope>
    <source>
        <strain evidence="2">cv. Yunnan</strain>
    </source>
</reference>
<keyword evidence="2" id="KW-1185">Reference proteome</keyword>
<name>A0ACB9B246_9ASTR</name>
<sequence>MAVGTTTVVESDVGAGAGASAAVTETADTAIVIRAMTAKSLIIFIASMKELCNSILNRFYGREGGE</sequence>
<evidence type="ECO:0000313" key="1">
    <source>
        <dbReference type="EMBL" id="KAI3716492.1"/>
    </source>
</evidence>
<organism evidence="1 2">
    <name type="scientific">Smallanthus sonchifolius</name>
    <dbReference type="NCBI Taxonomy" id="185202"/>
    <lineage>
        <taxon>Eukaryota</taxon>
        <taxon>Viridiplantae</taxon>
        <taxon>Streptophyta</taxon>
        <taxon>Embryophyta</taxon>
        <taxon>Tracheophyta</taxon>
        <taxon>Spermatophyta</taxon>
        <taxon>Magnoliopsida</taxon>
        <taxon>eudicotyledons</taxon>
        <taxon>Gunneridae</taxon>
        <taxon>Pentapetalae</taxon>
        <taxon>asterids</taxon>
        <taxon>campanulids</taxon>
        <taxon>Asterales</taxon>
        <taxon>Asteraceae</taxon>
        <taxon>Asteroideae</taxon>
        <taxon>Heliantheae alliance</taxon>
        <taxon>Millerieae</taxon>
        <taxon>Smallanthus</taxon>
    </lineage>
</organism>